<organism evidence="8 9">
    <name type="scientific">Spodoptera litura</name>
    <name type="common">Asian cotton leafworm</name>
    <dbReference type="NCBI Taxonomy" id="69820"/>
    <lineage>
        <taxon>Eukaryota</taxon>
        <taxon>Metazoa</taxon>
        <taxon>Ecdysozoa</taxon>
        <taxon>Arthropoda</taxon>
        <taxon>Hexapoda</taxon>
        <taxon>Insecta</taxon>
        <taxon>Pterygota</taxon>
        <taxon>Neoptera</taxon>
        <taxon>Endopterygota</taxon>
        <taxon>Lepidoptera</taxon>
        <taxon>Glossata</taxon>
        <taxon>Ditrysia</taxon>
        <taxon>Noctuoidea</taxon>
        <taxon>Noctuidae</taxon>
        <taxon>Amphipyrinae</taxon>
        <taxon>Spodoptera</taxon>
    </lineage>
</organism>
<dbReference type="InterPro" id="IPR018114">
    <property type="entry name" value="TRYPSIN_HIS"/>
</dbReference>
<evidence type="ECO:0000256" key="5">
    <source>
        <dbReference type="ARBA" id="ARBA00023157"/>
    </source>
</evidence>
<comment type="similarity">
    <text evidence="1">Belongs to the peptidase S1 family.</text>
</comment>
<dbReference type="Gene3D" id="2.40.10.10">
    <property type="entry name" value="Trypsin-like serine proteases"/>
    <property type="match status" value="1"/>
</dbReference>
<dbReference type="GO" id="GO:0006508">
    <property type="term" value="P:proteolysis"/>
    <property type="evidence" value="ECO:0007669"/>
    <property type="project" value="UniProtKB-KW"/>
</dbReference>
<keyword evidence="5" id="KW-1015">Disulfide bond</keyword>
<dbReference type="PROSITE" id="PS50240">
    <property type="entry name" value="TRYPSIN_DOM"/>
    <property type="match status" value="1"/>
</dbReference>
<keyword evidence="3" id="KW-0378">Hydrolase</keyword>
<dbReference type="InterPro" id="IPR043504">
    <property type="entry name" value="Peptidase_S1_PA_chymotrypsin"/>
</dbReference>
<dbReference type="PANTHER" id="PTHR24276:SF96">
    <property type="entry name" value="PEPTIDASE S1 DOMAIN-CONTAINING PROTEIN"/>
    <property type="match status" value="1"/>
</dbReference>
<feature type="domain" description="Peptidase S1" evidence="7">
    <location>
        <begin position="24"/>
        <end position="238"/>
    </location>
</feature>
<keyword evidence="2" id="KW-0645">Protease</keyword>
<name>A0A9J7DR78_SPOLT</name>
<dbReference type="PROSITE" id="PS00134">
    <property type="entry name" value="TRYPSIN_HIS"/>
    <property type="match status" value="1"/>
</dbReference>
<evidence type="ECO:0000256" key="1">
    <source>
        <dbReference type="ARBA" id="ARBA00007664"/>
    </source>
</evidence>
<keyword evidence="4" id="KW-0720">Serine protease</keyword>
<proteinExistence type="inferred from homology"/>
<dbReference type="InterPro" id="IPR001314">
    <property type="entry name" value="Peptidase_S1A"/>
</dbReference>
<dbReference type="Pfam" id="PF00089">
    <property type="entry name" value="Trypsin"/>
    <property type="match status" value="1"/>
</dbReference>
<gene>
    <name evidence="9" type="primary">LOC111348875</name>
</gene>
<dbReference type="AlphaFoldDB" id="A0A9J7DR78"/>
<dbReference type="GeneID" id="111348875"/>
<feature type="signal peptide" evidence="6">
    <location>
        <begin position="1"/>
        <end position="18"/>
    </location>
</feature>
<dbReference type="KEGG" id="sliu:111348875"/>
<evidence type="ECO:0000256" key="3">
    <source>
        <dbReference type="ARBA" id="ARBA00022801"/>
    </source>
</evidence>
<evidence type="ECO:0000313" key="8">
    <source>
        <dbReference type="Proteomes" id="UP000301870"/>
    </source>
</evidence>
<keyword evidence="6" id="KW-0732">Signal</keyword>
<dbReference type="InterPro" id="IPR050430">
    <property type="entry name" value="Peptidase_S1"/>
</dbReference>
<dbReference type="InterPro" id="IPR001254">
    <property type="entry name" value="Trypsin_dom"/>
</dbReference>
<dbReference type="SMART" id="SM00020">
    <property type="entry name" value="Tryp_SPc"/>
    <property type="match status" value="1"/>
</dbReference>
<evidence type="ECO:0000256" key="4">
    <source>
        <dbReference type="ARBA" id="ARBA00022825"/>
    </source>
</evidence>
<dbReference type="OrthoDB" id="5565075at2759"/>
<evidence type="ECO:0000256" key="2">
    <source>
        <dbReference type="ARBA" id="ARBA00022670"/>
    </source>
</evidence>
<dbReference type="RefSeq" id="XP_022815562.1">
    <property type="nucleotide sequence ID" value="XM_022959794.1"/>
</dbReference>
<dbReference type="Proteomes" id="UP000301870">
    <property type="component" value="Chromosome 8"/>
</dbReference>
<sequence>MKLLYLCLFYLLINNLEAKIVPLVYGGDPIPPDQHQYLVHLIKHHKNDRIPLCSGSILNNQWIISAAHCFTDDVLRVSVIKENEVLAEVISTNIFNYPGYVHYRSKYCGDMPLTNHKKDLALLKVDRRIDFNDKVQPIQLPKGPVRPYLEVTMAGYGYSEFESGEPRQGKAFVHNCMDGVKTNFICVSGSARIARGDSGGPLVANDTLVGVANCGNKIFFSRFVDVYSNLKWIEHVMASN</sequence>
<keyword evidence="8" id="KW-1185">Reference proteome</keyword>
<accession>A0A9J7DR78</accession>
<evidence type="ECO:0000259" key="7">
    <source>
        <dbReference type="PROSITE" id="PS50240"/>
    </source>
</evidence>
<reference evidence="9" key="1">
    <citation type="submission" date="2025-08" db="UniProtKB">
        <authorList>
            <consortium name="RefSeq"/>
        </authorList>
    </citation>
    <scope>IDENTIFICATION</scope>
    <source>
        <strain evidence="9">Ishihara</strain>
        <tissue evidence="9">Whole body</tissue>
    </source>
</reference>
<dbReference type="GO" id="GO:0004252">
    <property type="term" value="F:serine-type endopeptidase activity"/>
    <property type="evidence" value="ECO:0007669"/>
    <property type="project" value="InterPro"/>
</dbReference>
<evidence type="ECO:0000313" key="9">
    <source>
        <dbReference type="RefSeq" id="XP_022815562.1"/>
    </source>
</evidence>
<protein>
    <submittedName>
        <fullName evidence="9">Factor V activator-like</fullName>
    </submittedName>
</protein>
<dbReference type="SUPFAM" id="SSF50494">
    <property type="entry name" value="Trypsin-like serine proteases"/>
    <property type="match status" value="1"/>
</dbReference>
<dbReference type="PRINTS" id="PR00722">
    <property type="entry name" value="CHYMOTRYPSIN"/>
</dbReference>
<dbReference type="PANTHER" id="PTHR24276">
    <property type="entry name" value="POLYSERASE-RELATED"/>
    <property type="match status" value="1"/>
</dbReference>
<feature type="chain" id="PRO_5039902018" evidence="6">
    <location>
        <begin position="19"/>
        <end position="240"/>
    </location>
</feature>
<dbReference type="InterPro" id="IPR009003">
    <property type="entry name" value="Peptidase_S1_PA"/>
</dbReference>
<evidence type="ECO:0000256" key="6">
    <source>
        <dbReference type="SAM" id="SignalP"/>
    </source>
</evidence>